<dbReference type="OrthoDB" id="9813438at2"/>
<dbReference type="EMBL" id="PQWB01000041">
    <property type="protein sequence ID" value="POZ61985.1"/>
    <property type="molecule type" value="Genomic_DNA"/>
</dbReference>
<organism evidence="1 2">
    <name type="scientific">Chromobacterium alticapitis</name>
    <dbReference type="NCBI Taxonomy" id="2073169"/>
    <lineage>
        <taxon>Bacteria</taxon>
        <taxon>Pseudomonadati</taxon>
        <taxon>Pseudomonadota</taxon>
        <taxon>Betaproteobacteria</taxon>
        <taxon>Neisseriales</taxon>
        <taxon>Chromobacteriaceae</taxon>
        <taxon>Chromobacterium</taxon>
    </lineage>
</organism>
<evidence type="ECO:0000313" key="2">
    <source>
        <dbReference type="Proteomes" id="UP000237082"/>
    </source>
</evidence>
<reference evidence="2" key="1">
    <citation type="submission" date="2018-02" db="EMBL/GenBank/DDBJ databases">
        <authorList>
            <person name="O'Hara-Hanley K."/>
            <person name="Soby S."/>
        </authorList>
    </citation>
    <scope>NUCLEOTIDE SEQUENCE [LARGE SCALE GENOMIC DNA]</scope>
    <source>
        <strain evidence="2">MWU14-2602</strain>
    </source>
</reference>
<comment type="caution">
    <text evidence="1">The sequence shown here is derived from an EMBL/GenBank/DDBJ whole genome shotgun (WGS) entry which is preliminary data.</text>
</comment>
<evidence type="ECO:0000313" key="1">
    <source>
        <dbReference type="EMBL" id="POZ61985.1"/>
    </source>
</evidence>
<accession>A0A2S5DFV4</accession>
<dbReference type="Gene3D" id="3.40.1350.10">
    <property type="match status" value="1"/>
</dbReference>
<name>A0A2S5DFV4_9NEIS</name>
<dbReference type="Pfam" id="PF13589">
    <property type="entry name" value="HATPase_c_3"/>
    <property type="match status" value="1"/>
</dbReference>
<dbReference type="AlphaFoldDB" id="A0A2S5DFV4"/>
<dbReference type="GO" id="GO:0003676">
    <property type="term" value="F:nucleic acid binding"/>
    <property type="evidence" value="ECO:0007669"/>
    <property type="project" value="InterPro"/>
</dbReference>
<dbReference type="InterPro" id="IPR011856">
    <property type="entry name" value="tRNA_endonuc-like_dom_sf"/>
</dbReference>
<dbReference type="Proteomes" id="UP000237082">
    <property type="component" value="Unassembled WGS sequence"/>
</dbReference>
<keyword evidence="1" id="KW-0067">ATP-binding</keyword>
<proteinExistence type="predicted"/>
<keyword evidence="1" id="KW-0547">Nucleotide-binding</keyword>
<dbReference type="InterPro" id="IPR036890">
    <property type="entry name" value="HATPase_C_sf"/>
</dbReference>
<dbReference type="GO" id="GO:0005524">
    <property type="term" value="F:ATP binding"/>
    <property type="evidence" value="ECO:0007669"/>
    <property type="project" value="UniProtKB-KW"/>
</dbReference>
<protein>
    <submittedName>
        <fullName evidence="1">ATP-binding protein</fullName>
    </submittedName>
</protein>
<sequence>MDQENKNYGNSPVTPLELRFSHNVIEHLGLKLYQNKPTNVLAELVSNSWDANARNVWIDLSTDADGSPTSVAVADNGVGMDEQKLVDNYLVVGKAKRDPSDPGGKIIGGRAPMGRKGIGKLAPFGVAKEVDLISVSSGLSTWLRFNYDDMLGEEHGAAQSLTVYRPKEIARNVPLAQINANDADGEKEVVKRFIERIEEKGAGTLVLARKLTLRRPISPQQLMESLGRRFTVTLAREDFKVEVNEVLLGESHAFPTWELRIPPEGVETTTVNTRHGPKEVKCWVGFVAEASWPQEQAGVGVYAHGKIAQDRPFFFGNKGNEIFSRYMYGVVEADWVDELSYDAISTDRTSIDWEDAEFDEFKKWGGEKVKAWINAYQRHRKEAAKAEDTKLVDKVIENNTDLKVRDSEKEHLVELLADITPRLGKESEDKEKLVEAAVRAWVHEPARKLIKKLWEEASLFDADKFSLVVQRLVDQLVPESLSLAVVFAQRVYALTQLENHIMLGKETQLQTLIEEFPWILDNSYEKFFARRALKTICDEAEKEGLIQARASHVSTPTDYTKPDFVFLSNADDANILVVELKGPDATASWPEFHQLHSYMTFLQSRFSKSNVTGILVARNFDEGIEKQKSNAMTYKKWQDLLLRSRRDHMDLLAALLSGTDADANDARIQQICELGGKPVRDFLVQMSDNNTVLSDLVKKLGPVKS</sequence>
<dbReference type="SUPFAM" id="SSF55874">
    <property type="entry name" value="ATPase domain of HSP90 chaperone/DNA topoisomerase II/histidine kinase"/>
    <property type="match status" value="1"/>
</dbReference>
<gene>
    <name evidence="1" type="ORF">C2I19_10840</name>
</gene>
<keyword evidence="2" id="KW-1185">Reference proteome</keyword>
<dbReference type="RefSeq" id="WP_103902716.1">
    <property type="nucleotide sequence ID" value="NZ_PQWB01000041.1"/>
</dbReference>
<dbReference type="Gene3D" id="3.30.565.10">
    <property type="entry name" value="Histidine kinase-like ATPase, C-terminal domain"/>
    <property type="match status" value="1"/>
</dbReference>